<organism evidence="1 2">
    <name type="scientific">Cirrhinus mrigala</name>
    <name type="common">Mrigala</name>
    <dbReference type="NCBI Taxonomy" id="683832"/>
    <lineage>
        <taxon>Eukaryota</taxon>
        <taxon>Metazoa</taxon>
        <taxon>Chordata</taxon>
        <taxon>Craniata</taxon>
        <taxon>Vertebrata</taxon>
        <taxon>Euteleostomi</taxon>
        <taxon>Actinopterygii</taxon>
        <taxon>Neopterygii</taxon>
        <taxon>Teleostei</taxon>
        <taxon>Ostariophysi</taxon>
        <taxon>Cypriniformes</taxon>
        <taxon>Cyprinidae</taxon>
        <taxon>Labeoninae</taxon>
        <taxon>Labeonini</taxon>
        <taxon>Cirrhinus</taxon>
    </lineage>
</organism>
<accession>A0ABD0RLN7</accession>
<dbReference type="AlphaFoldDB" id="A0ABD0RLN7"/>
<evidence type="ECO:0000313" key="1">
    <source>
        <dbReference type="EMBL" id="KAL0199376.1"/>
    </source>
</evidence>
<sequence>PALMGQKAAPSAPSCTTSLRCTTAGTLGAWLMLLNLGIVETSVAVRDAPVLCKEIAVLLAKGAIEP</sequence>
<evidence type="ECO:0008006" key="3">
    <source>
        <dbReference type="Google" id="ProtNLM"/>
    </source>
</evidence>
<gene>
    <name evidence="1" type="ORF">M9458_007916</name>
</gene>
<reference evidence="1 2" key="1">
    <citation type="submission" date="2024-05" db="EMBL/GenBank/DDBJ databases">
        <title>Genome sequencing and assembly of Indian major carp, Cirrhinus mrigala (Hamilton, 1822).</title>
        <authorList>
            <person name="Mohindra V."/>
            <person name="Chowdhury L.M."/>
            <person name="Lal K."/>
            <person name="Jena J.K."/>
        </authorList>
    </citation>
    <scope>NUCLEOTIDE SEQUENCE [LARGE SCALE GENOMIC DNA]</scope>
    <source>
        <strain evidence="1">CM1030</strain>
        <tissue evidence="1">Blood</tissue>
    </source>
</reference>
<feature type="non-terminal residue" evidence="1">
    <location>
        <position position="1"/>
    </location>
</feature>
<dbReference type="EMBL" id="JAMKFB020000003">
    <property type="protein sequence ID" value="KAL0199376.1"/>
    <property type="molecule type" value="Genomic_DNA"/>
</dbReference>
<keyword evidence="2" id="KW-1185">Reference proteome</keyword>
<name>A0ABD0RLN7_CIRMR</name>
<dbReference type="Proteomes" id="UP001529510">
    <property type="component" value="Unassembled WGS sequence"/>
</dbReference>
<evidence type="ECO:0000313" key="2">
    <source>
        <dbReference type="Proteomes" id="UP001529510"/>
    </source>
</evidence>
<proteinExistence type="predicted"/>
<comment type="caution">
    <text evidence="1">The sequence shown here is derived from an EMBL/GenBank/DDBJ whole genome shotgun (WGS) entry which is preliminary data.</text>
</comment>
<feature type="non-terminal residue" evidence="1">
    <location>
        <position position="66"/>
    </location>
</feature>
<protein>
    <recommendedName>
        <fullName evidence="3">TetR/AcrR family transcriptional regulator</fullName>
    </recommendedName>
</protein>